<reference evidence="1" key="1">
    <citation type="submission" date="2017-01" db="EMBL/GenBank/DDBJ databases">
        <authorList>
            <person name="Assis F.L."/>
            <person name="Abrahao J.S."/>
            <person name="Silva L."/>
            <person name="Khalil J.B."/>
            <person name="Rodrigues R."/>
            <person name="Silva L.S."/>
            <person name="Arantes T."/>
            <person name="Boratto P."/>
            <person name="Andrade M."/>
            <person name="Kroon E.G."/>
            <person name="Ribeiro B."/>
            <person name="Bergier I."/>
            <person name="Seligmann H."/>
            <person name="Ghigo E."/>
            <person name="Colson P."/>
            <person name="Levasseur A."/>
            <person name="Raoult D."/>
            <person name="Scola B.L."/>
        </authorList>
    </citation>
    <scope>NUCLEOTIDE SEQUENCE</scope>
    <source>
        <strain evidence="1">Soda lake</strain>
    </source>
</reference>
<dbReference type="RefSeq" id="YP_010781753.1">
    <property type="nucleotide sequence ID" value="NC_075039.1"/>
</dbReference>
<name>A0A6N1NM10_9VIRU</name>
<proteinExistence type="predicted"/>
<protein>
    <submittedName>
        <fullName evidence="1">Uncharacterized protein</fullName>
    </submittedName>
</protein>
<reference evidence="1" key="2">
    <citation type="journal article" date="2018" name="Nat. Commun.">
        <title>Tailed giant Tupanvirus possesses the most complete translational apparatus of the known virosphere.</title>
        <authorList>
            <person name="Abrahao J."/>
            <person name="Silva L."/>
            <person name="Silva L.S."/>
            <person name="Khalil J.Y.B."/>
            <person name="Rodrigues R."/>
            <person name="Arantes T."/>
            <person name="Assis F."/>
            <person name="Boratto P."/>
            <person name="Andrade M."/>
            <person name="Kroon E.G."/>
            <person name="Ribeiro B."/>
            <person name="Bergier I."/>
            <person name="Seligmann H."/>
            <person name="Ghigo E."/>
            <person name="Colson P."/>
            <person name="Levasseur A."/>
            <person name="Kroemer G."/>
            <person name="Raoult D."/>
            <person name="La Scola B."/>
        </authorList>
    </citation>
    <scope>NUCLEOTIDE SEQUENCE [LARGE SCALE GENOMIC DNA]</scope>
    <source>
        <strain evidence="1">Soda lake</strain>
    </source>
</reference>
<dbReference type="KEGG" id="vg:80518517"/>
<accession>A0A6N1NM10</accession>
<evidence type="ECO:0000313" key="1">
    <source>
        <dbReference type="EMBL" id="QKU35100.1"/>
    </source>
</evidence>
<organism evidence="1">
    <name type="scientific">Tupanvirus soda lake</name>
    <dbReference type="NCBI Taxonomy" id="2126985"/>
    <lineage>
        <taxon>Viruses</taxon>
        <taxon>Varidnaviria</taxon>
        <taxon>Bamfordvirae</taxon>
        <taxon>Nucleocytoviricota</taxon>
        <taxon>Megaviricetes</taxon>
        <taxon>Imitervirales</taxon>
        <taxon>Mimiviridae</taxon>
        <taxon>Megamimivirinae</taxon>
        <taxon>Tupanvirus</taxon>
        <taxon>Tupanvirus salinum</taxon>
    </lineage>
</organism>
<dbReference type="EMBL" id="KY523104">
    <property type="protein sequence ID" value="QKU35100.1"/>
    <property type="molecule type" value="Genomic_DNA"/>
</dbReference>
<sequence length="320" mass="37475">MSNIIGHVVGIDEIHKKQLIKQLPKHIKVIDLDNIQQIIYNDKEIIEQKNIWTDMTKNILIMKKQHTLLASNGIKTKNIENEVHVLMNKRNSIKQNIHKIWKEKMSDAVNNEINKYDNYHILFIGFNIFPKDYRIRINIPLPLLSINNESGKYFNKMIYDIKPATYASNQIKYYLKNYADRIIRGVFPLDLLNLQYLICKYEKFSQFYDRLGYVHVPQNELFNVILKLDKQLYEIEKLPNNVYVATIYKSGDTIPVNMTTPIQGFLTKEEAINNLREKVSSGTPIYVYEVKANQFHMLDGKLIATKVLNPVNEESLLLTV</sequence>
<dbReference type="GeneID" id="80518517"/>